<name>A0AAV9CPF8_ACOCL</name>
<reference evidence="1" key="2">
    <citation type="submission" date="2023-06" db="EMBL/GenBank/DDBJ databases">
        <authorList>
            <person name="Ma L."/>
            <person name="Liu K.-W."/>
            <person name="Li Z."/>
            <person name="Hsiao Y.-Y."/>
            <person name="Qi Y."/>
            <person name="Fu T."/>
            <person name="Tang G."/>
            <person name="Zhang D."/>
            <person name="Sun W.-H."/>
            <person name="Liu D.-K."/>
            <person name="Li Y."/>
            <person name="Chen G.-Z."/>
            <person name="Liu X.-D."/>
            <person name="Liao X.-Y."/>
            <person name="Jiang Y.-T."/>
            <person name="Yu X."/>
            <person name="Hao Y."/>
            <person name="Huang J."/>
            <person name="Zhao X.-W."/>
            <person name="Ke S."/>
            <person name="Chen Y.-Y."/>
            <person name="Wu W.-L."/>
            <person name="Hsu J.-L."/>
            <person name="Lin Y.-F."/>
            <person name="Huang M.-D."/>
            <person name="Li C.-Y."/>
            <person name="Huang L."/>
            <person name="Wang Z.-W."/>
            <person name="Zhao X."/>
            <person name="Zhong W.-Y."/>
            <person name="Peng D.-H."/>
            <person name="Ahmad S."/>
            <person name="Lan S."/>
            <person name="Zhang J.-S."/>
            <person name="Tsai W.-C."/>
            <person name="Van De Peer Y."/>
            <person name="Liu Z.-J."/>
        </authorList>
    </citation>
    <scope>NUCLEOTIDE SEQUENCE</scope>
    <source>
        <strain evidence="1">CP</strain>
        <tissue evidence="1">Leaves</tissue>
    </source>
</reference>
<organism evidence="1 2">
    <name type="scientific">Acorus calamus</name>
    <name type="common">Sweet flag</name>
    <dbReference type="NCBI Taxonomy" id="4465"/>
    <lineage>
        <taxon>Eukaryota</taxon>
        <taxon>Viridiplantae</taxon>
        <taxon>Streptophyta</taxon>
        <taxon>Embryophyta</taxon>
        <taxon>Tracheophyta</taxon>
        <taxon>Spermatophyta</taxon>
        <taxon>Magnoliopsida</taxon>
        <taxon>Liliopsida</taxon>
        <taxon>Acoraceae</taxon>
        <taxon>Acorus</taxon>
    </lineage>
</organism>
<evidence type="ECO:0000313" key="1">
    <source>
        <dbReference type="EMBL" id="KAK1290582.1"/>
    </source>
</evidence>
<comment type="caution">
    <text evidence="1">The sequence shown here is derived from an EMBL/GenBank/DDBJ whole genome shotgun (WGS) entry which is preliminary data.</text>
</comment>
<proteinExistence type="predicted"/>
<reference evidence="1" key="1">
    <citation type="journal article" date="2023" name="Nat. Commun.">
        <title>Diploid and tetraploid genomes of Acorus and the evolution of monocots.</title>
        <authorList>
            <person name="Ma L."/>
            <person name="Liu K.W."/>
            <person name="Li Z."/>
            <person name="Hsiao Y.Y."/>
            <person name="Qi Y."/>
            <person name="Fu T."/>
            <person name="Tang G.D."/>
            <person name="Zhang D."/>
            <person name="Sun W.H."/>
            <person name="Liu D.K."/>
            <person name="Li Y."/>
            <person name="Chen G.Z."/>
            <person name="Liu X.D."/>
            <person name="Liao X.Y."/>
            <person name="Jiang Y.T."/>
            <person name="Yu X."/>
            <person name="Hao Y."/>
            <person name="Huang J."/>
            <person name="Zhao X.W."/>
            <person name="Ke S."/>
            <person name="Chen Y.Y."/>
            <person name="Wu W.L."/>
            <person name="Hsu J.L."/>
            <person name="Lin Y.F."/>
            <person name="Huang M.D."/>
            <person name="Li C.Y."/>
            <person name="Huang L."/>
            <person name="Wang Z.W."/>
            <person name="Zhao X."/>
            <person name="Zhong W.Y."/>
            <person name="Peng D.H."/>
            <person name="Ahmad S."/>
            <person name="Lan S."/>
            <person name="Zhang J.S."/>
            <person name="Tsai W.C."/>
            <person name="Van de Peer Y."/>
            <person name="Liu Z.J."/>
        </authorList>
    </citation>
    <scope>NUCLEOTIDE SEQUENCE</scope>
    <source>
        <strain evidence="1">CP</strain>
    </source>
</reference>
<keyword evidence="2" id="KW-1185">Reference proteome</keyword>
<dbReference type="Proteomes" id="UP001180020">
    <property type="component" value="Unassembled WGS sequence"/>
</dbReference>
<dbReference type="EMBL" id="JAUJYO010000018">
    <property type="protein sequence ID" value="KAK1290582.1"/>
    <property type="molecule type" value="Genomic_DNA"/>
</dbReference>
<protein>
    <submittedName>
        <fullName evidence="1">6-phosphofructokinase 7</fullName>
    </submittedName>
</protein>
<dbReference type="AlphaFoldDB" id="A0AAV9CPF8"/>
<accession>A0AAV9CPF8</accession>
<gene>
    <name evidence="1" type="primary">PFK7</name>
    <name evidence="1" type="ORF">QJS10_CPB18g00961</name>
</gene>
<evidence type="ECO:0000313" key="2">
    <source>
        <dbReference type="Proteomes" id="UP001180020"/>
    </source>
</evidence>
<sequence>MASSSSSSSASTKCPFSNLRISNSLPNLTADLHNLSPNCNPSFFLKNSLSAAVKASRASRSSLDVRDAEAAAVRLPKIVRGEDGYVLEDVPHMTDFLSDLPANPIPQIRKSPSTRKFPLMAFS</sequence>